<feature type="region of interest" description="Disordered" evidence="1">
    <location>
        <begin position="158"/>
        <end position="179"/>
    </location>
</feature>
<keyword evidence="3" id="KW-1185">Reference proteome</keyword>
<evidence type="ECO:0000313" key="3">
    <source>
        <dbReference type="Proteomes" id="UP000321617"/>
    </source>
</evidence>
<keyword evidence="2" id="KW-0378">Hydrolase</keyword>
<evidence type="ECO:0000313" key="2">
    <source>
        <dbReference type="EMBL" id="TWJ15975.1"/>
    </source>
</evidence>
<dbReference type="GO" id="GO:0016787">
    <property type="term" value="F:hydrolase activity"/>
    <property type="evidence" value="ECO:0007669"/>
    <property type="project" value="UniProtKB-KW"/>
</dbReference>
<reference evidence="2 3" key="1">
    <citation type="journal article" date="2013" name="Stand. Genomic Sci.">
        <title>Genomic Encyclopedia of Type Strains, Phase I: The one thousand microbial genomes (KMG-I) project.</title>
        <authorList>
            <person name="Kyrpides N.C."/>
            <person name="Woyke T."/>
            <person name="Eisen J.A."/>
            <person name="Garrity G."/>
            <person name="Lilburn T.G."/>
            <person name="Beck B.J."/>
            <person name="Whitman W.B."/>
            <person name="Hugenholtz P."/>
            <person name="Klenk H.P."/>
        </authorList>
    </citation>
    <scope>NUCLEOTIDE SEQUENCE [LARGE SCALE GENOMIC DNA]</scope>
    <source>
        <strain evidence="2 3">DSM 45044</strain>
    </source>
</reference>
<feature type="compositionally biased region" description="Low complexity" evidence="1">
    <location>
        <begin position="158"/>
        <end position="169"/>
    </location>
</feature>
<organism evidence="2 3">
    <name type="scientific">Stackebrandtia albiflava</name>
    <dbReference type="NCBI Taxonomy" id="406432"/>
    <lineage>
        <taxon>Bacteria</taxon>
        <taxon>Bacillati</taxon>
        <taxon>Actinomycetota</taxon>
        <taxon>Actinomycetes</taxon>
        <taxon>Glycomycetales</taxon>
        <taxon>Glycomycetaceae</taxon>
        <taxon>Stackebrandtia</taxon>
    </lineage>
</organism>
<dbReference type="InterPro" id="IPR029058">
    <property type="entry name" value="AB_hydrolase_fold"/>
</dbReference>
<dbReference type="RefSeq" id="WP_147135575.1">
    <property type="nucleotide sequence ID" value="NZ_BAABIJ010000001.1"/>
</dbReference>
<dbReference type="OrthoDB" id="3512457at2"/>
<evidence type="ECO:0000256" key="1">
    <source>
        <dbReference type="SAM" id="MobiDB-lite"/>
    </source>
</evidence>
<dbReference type="EMBL" id="VLLL01000005">
    <property type="protein sequence ID" value="TWJ15975.1"/>
    <property type="molecule type" value="Genomic_DNA"/>
</dbReference>
<sequence length="291" mass="31801">MPTVRLSDDTPLEVTVTGRGPTLLLPENPAEATPETAERLRPWGTDPQLGHTLMTGLSDRFTVAAFDYVGHLMAHPRPDDLTPETVTADMLAVADAVGAERFAYYGYSWLGLSGLQLAIRTDRLWALATGGFPPLDGPYREMLAVTTATHRMAVENARAPETTTRASRTTAEDSGTGEDYDWDAAEATMSPEQSGQFTTLYRALADFDDRTVRYPPDLPRLCLVGESDRIDYGPRWGGVTVDLAGPVLRHRDTLTATGWRVAILPGLDHMKAMQPTHVLPVLRPFLTDAAP</sequence>
<proteinExistence type="predicted"/>
<name>A0A562VDN6_9ACTN</name>
<dbReference type="Proteomes" id="UP000321617">
    <property type="component" value="Unassembled WGS sequence"/>
</dbReference>
<gene>
    <name evidence="2" type="ORF">LX16_1695</name>
</gene>
<dbReference type="AlphaFoldDB" id="A0A562VDN6"/>
<dbReference type="Gene3D" id="3.40.50.1820">
    <property type="entry name" value="alpha/beta hydrolase"/>
    <property type="match status" value="1"/>
</dbReference>
<dbReference type="SUPFAM" id="SSF53474">
    <property type="entry name" value="alpha/beta-Hydrolases"/>
    <property type="match status" value="1"/>
</dbReference>
<protein>
    <submittedName>
        <fullName evidence="2">Alpha/beta hydrolase family protein</fullName>
    </submittedName>
</protein>
<accession>A0A562VDN6</accession>
<comment type="caution">
    <text evidence="2">The sequence shown here is derived from an EMBL/GenBank/DDBJ whole genome shotgun (WGS) entry which is preliminary data.</text>
</comment>